<dbReference type="EMBL" id="BGZK01000042">
    <property type="protein sequence ID" value="GBP10716.1"/>
    <property type="molecule type" value="Genomic_DNA"/>
</dbReference>
<keyword evidence="2" id="KW-1185">Reference proteome</keyword>
<evidence type="ECO:0000313" key="1">
    <source>
        <dbReference type="EMBL" id="GBP10716.1"/>
    </source>
</evidence>
<dbReference type="AlphaFoldDB" id="A0A4C1T9A9"/>
<reference evidence="1 2" key="1">
    <citation type="journal article" date="2019" name="Commun. Biol.">
        <title>The bagworm genome reveals a unique fibroin gene that provides high tensile strength.</title>
        <authorList>
            <person name="Kono N."/>
            <person name="Nakamura H."/>
            <person name="Ohtoshi R."/>
            <person name="Tomita M."/>
            <person name="Numata K."/>
            <person name="Arakawa K."/>
        </authorList>
    </citation>
    <scope>NUCLEOTIDE SEQUENCE [LARGE SCALE GENOMIC DNA]</scope>
</reference>
<gene>
    <name evidence="1" type="ORF">EVAR_6275_1</name>
</gene>
<evidence type="ECO:0000313" key="2">
    <source>
        <dbReference type="Proteomes" id="UP000299102"/>
    </source>
</evidence>
<organism evidence="1 2">
    <name type="scientific">Eumeta variegata</name>
    <name type="common">Bagworm moth</name>
    <name type="synonym">Eumeta japonica</name>
    <dbReference type="NCBI Taxonomy" id="151549"/>
    <lineage>
        <taxon>Eukaryota</taxon>
        <taxon>Metazoa</taxon>
        <taxon>Ecdysozoa</taxon>
        <taxon>Arthropoda</taxon>
        <taxon>Hexapoda</taxon>
        <taxon>Insecta</taxon>
        <taxon>Pterygota</taxon>
        <taxon>Neoptera</taxon>
        <taxon>Endopterygota</taxon>
        <taxon>Lepidoptera</taxon>
        <taxon>Glossata</taxon>
        <taxon>Ditrysia</taxon>
        <taxon>Tineoidea</taxon>
        <taxon>Psychidae</taxon>
        <taxon>Oiketicinae</taxon>
        <taxon>Eumeta</taxon>
    </lineage>
</organism>
<name>A0A4C1T9A9_EUMVA</name>
<sequence length="234" mass="25348">MATRGISDAAKIRTSTEIINERARRRDCVLTAKARVDNVAEVLKAFSLTALSVMKKVVEPKTLRTLGLQAGTRGVHTDNICEAKQNLPVSEFSLGYASQVSDEGLIHGKRNERDSATPRRGLIARIIATAHLNSAHFHAVYEKIVVLRCGGAVAQLCPRHRRLIGPRVRRVAACAGAGAGCFQSPHCRGSPPTFVSFPIERLDFPLDCRGSDAAADVRANDLTQCALRGTERVV</sequence>
<comment type="caution">
    <text evidence="1">The sequence shown here is derived from an EMBL/GenBank/DDBJ whole genome shotgun (WGS) entry which is preliminary data.</text>
</comment>
<proteinExistence type="predicted"/>
<protein>
    <submittedName>
        <fullName evidence="1">Uncharacterized protein</fullName>
    </submittedName>
</protein>
<dbReference type="Proteomes" id="UP000299102">
    <property type="component" value="Unassembled WGS sequence"/>
</dbReference>
<accession>A0A4C1T9A9</accession>